<dbReference type="EMBL" id="FRAT01000009">
    <property type="protein sequence ID" value="SHL35271.1"/>
    <property type="molecule type" value="Genomic_DNA"/>
</dbReference>
<dbReference type="AlphaFoldDB" id="A0A1M6ZXR1"/>
<sequence length="412" mass="47222">MAKKLLVIGHVWPEPKTTAAGCRMLQLLETFISFGYEITFASTAAKTEFSLNLNDLGITEAAIVLNHSSFDDFLVNLRPDTVIFDRFMVEEQFGWRVAEFAPKALRILNTEDLHSLRKAREEAVKKGWEFSLDQWKNHPMTLREASSIYRSDITLMISPYEMHLLQQELAIPKALLLHLPFLVNRISPKTVQQWPSFEERSDFVCIGNGKHAPNVDSINVLKNTIWPLIRKELPKANLYIYGAYLSQHIRGLHDPKTGFHVVGWAENVDNVLQKHRLLLAPLRFGAGIKGKLLDAMIHGTPSITTPIGSEGMHNGLPWNGTITDDWSTFARAAVELYQHREQWTTAQTNGTVMINTLYQKETLQPQLKIHFDEVGEQLNQHRDRNFIGRLLHHETLTSTKYLAKWIEEKSRR</sequence>
<dbReference type="Proteomes" id="UP000198940">
    <property type="component" value="Unassembled WGS sequence"/>
</dbReference>
<dbReference type="OrthoDB" id="9807209at2"/>
<dbReference type="Proteomes" id="UP000184031">
    <property type="component" value="Unassembled WGS sequence"/>
</dbReference>
<evidence type="ECO:0000313" key="1">
    <source>
        <dbReference type="EMBL" id="SFC27696.1"/>
    </source>
</evidence>
<proteinExistence type="predicted"/>
<reference evidence="2 3" key="1">
    <citation type="submission" date="2016-11" db="EMBL/GenBank/DDBJ databases">
        <authorList>
            <person name="Varghese N."/>
            <person name="Submissions S."/>
        </authorList>
    </citation>
    <scope>NUCLEOTIDE SEQUENCE [LARGE SCALE GENOMIC DNA]</scope>
    <source>
        <strain evidence="2 3">CGMCC 1.12174</strain>
        <strain evidence="1 4">DSM 26351</strain>
    </source>
</reference>
<evidence type="ECO:0000313" key="3">
    <source>
        <dbReference type="Proteomes" id="UP000184031"/>
    </source>
</evidence>
<dbReference type="RefSeq" id="WP_072881895.1">
    <property type="nucleotide sequence ID" value="NZ_FOKU01000008.1"/>
</dbReference>
<gene>
    <name evidence="1" type="ORF">SAMN04487891_10887</name>
    <name evidence="2" type="ORF">SAMN05216293_3280</name>
</gene>
<dbReference type="Gene3D" id="3.40.50.2000">
    <property type="entry name" value="Glycogen Phosphorylase B"/>
    <property type="match status" value="1"/>
</dbReference>
<dbReference type="STRING" id="1055723.SAMN05216293_3280"/>
<accession>A0A1M6ZXR1</accession>
<keyword evidence="4" id="KW-1185">Reference proteome</keyword>
<dbReference type="SUPFAM" id="SSF53756">
    <property type="entry name" value="UDP-Glycosyltransferase/glycogen phosphorylase"/>
    <property type="match status" value="1"/>
</dbReference>
<evidence type="ECO:0000313" key="2">
    <source>
        <dbReference type="EMBL" id="SHL35271.1"/>
    </source>
</evidence>
<dbReference type="EMBL" id="FOKU01000008">
    <property type="protein sequence ID" value="SFC27696.1"/>
    <property type="molecule type" value="Genomic_DNA"/>
</dbReference>
<name>A0A1M6ZXR1_9FLAO</name>
<protein>
    <submittedName>
        <fullName evidence="2">Glycosyltransferase involved in cell wall bisynthesis</fullName>
    </submittedName>
</protein>
<comment type="caution">
    <text evidence="2">The sequence shown here is derived from an EMBL/GenBank/DDBJ whole genome shotgun (WGS) entry which is preliminary data.</text>
</comment>
<dbReference type="Pfam" id="PF13692">
    <property type="entry name" value="Glyco_trans_1_4"/>
    <property type="match status" value="1"/>
</dbReference>
<organism evidence="2 3">
    <name type="scientific">Flagellimonas taeanensis</name>
    <dbReference type="NCBI Taxonomy" id="1005926"/>
    <lineage>
        <taxon>Bacteria</taxon>
        <taxon>Pseudomonadati</taxon>
        <taxon>Bacteroidota</taxon>
        <taxon>Flavobacteriia</taxon>
        <taxon>Flavobacteriales</taxon>
        <taxon>Flavobacteriaceae</taxon>
        <taxon>Flagellimonas</taxon>
    </lineage>
</organism>
<evidence type="ECO:0000313" key="4">
    <source>
        <dbReference type="Proteomes" id="UP000198940"/>
    </source>
</evidence>